<dbReference type="Proteomes" id="UP000654471">
    <property type="component" value="Unassembled WGS sequence"/>
</dbReference>
<dbReference type="EMBL" id="BMRP01000010">
    <property type="protein sequence ID" value="GGU65161.1"/>
    <property type="molecule type" value="Genomic_DNA"/>
</dbReference>
<accession>A0ABQ2V2G2</accession>
<keyword evidence="3" id="KW-1185">Reference proteome</keyword>
<evidence type="ECO:0000256" key="1">
    <source>
        <dbReference type="SAM" id="MobiDB-lite"/>
    </source>
</evidence>
<gene>
    <name evidence="2" type="ORF">GCM10010211_32840</name>
</gene>
<proteinExistence type="predicted"/>
<name>A0ABQ2V2G2_9ACTN</name>
<dbReference type="Gene3D" id="3.40.47.10">
    <property type="match status" value="1"/>
</dbReference>
<feature type="region of interest" description="Disordered" evidence="1">
    <location>
        <begin position="23"/>
        <end position="42"/>
    </location>
</feature>
<comment type="caution">
    <text evidence="2">The sequence shown here is derived from an EMBL/GenBank/DDBJ whole genome shotgun (WGS) entry which is preliminary data.</text>
</comment>
<sequence>MTLRPSQPAADRIAEAGLSLRSQGHAPAATGEPLPPLRGFTGSTFSPATAAAAAACLHHQPPDTAQALHTAVILVSILGDIPTARTYAQAVDEGQRVPPRIFGTSTPNSVIGHIAPRWGLDGPVVSLSPVGPPLDEGIAVAACLAQDGDANRFLIILTDPTDTRAEHYEATALLLTTEPRPPSDAAPQETP</sequence>
<reference evidence="3" key="1">
    <citation type="journal article" date="2019" name="Int. J. Syst. Evol. Microbiol.">
        <title>The Global Catalogue of Microorganisms (GCM) 10K type strain sequencing project: providing services to taxonomists for standard genome sequencing and annotation.</title>
        <authorList>
            <consortium name="The Broad Institute Genomics Platform"/>
            <consortium name="The Broad Institute Genome Sequencing Center for Infectious Disease"/>
            <person name="Wu L."/>
            <person name="Ma J."/>
        </authorList>
    </citation>
    <scope>NUCLEOTIDE SEQUENCE [LARGE SCALE GENOMIC DNA]</scope>
    <source>
        <strain evidence="3">JCM 3399</strain>
    </source>
</reference>
<evidence type="ECO:0000313" key="3">
    <source>
        <dbReference type="Proteomes" id="UP000654471"/>
    </source>
</evidence>
<organism evidence="2 3">
    <name type="scientific">Streptomyces albospinus</name>
    <dbReference type="NCBI Taxonomy" id="285515"/>
    <lineage>
        <taxon>Bacteria</taxon>
        <taxon>Bacillati</taxon>
        <taxon>Actinomycetota</taxon>
        <taxon>Actinomycetes</taxon>
        <taxon>Kitasatosporales</taxon>
        <taxon>Streptomycetaceae</taxon>
        <taxon>Streptomyces</taxon>
    </lineage>
</organism>
<dbReference type="InterPro" id="IPR016039">
    <property type="entry name" value="Thiolase-like"/>
</dbReference>
<dbReference type="RefSeq" id="WP_189300624.1">
    <property type="nucleotide sequence ID" value="NZ_BMRP01000010.1"/>
</dbReference>
<protein>
    <recommendedName>
        <fullName evidence="4">Beta-ketoacyl synthase N-terminal domain-containing protein</fullName>
    </recommendedName>
</protein>
<evidence type="ECO:0000313" key="2">
    <source>
        <dbReference type="EMBL" id="GGU65161.1"/>
    </source>
</evidence>
<evidence type="ECO:0008006" key="4">
    <source>
        <dbReference type="Google" id="ProtNLM"/>
    </source>
</evidence>